<dbReference type="GeneID" id="63809625"/>
<dbReference type="RefSeq" id="XP_040751497.1">
    <property type="nucleotide sequence ID" value="XM_040892743.1"/>
</dbReference>
<feature type="transmembrane region" description="Helical" evidence="1">
    <location>
        <begin position="12"/>
        <end position="30"/>
    </location>
</feature>
<evidence type="ECO:0000256" key="1">
    <source>
        <dbReference type="SAM" id="Phobius"/>
    </source>
</evidence>
<keyword evidence="1" id="KW-1133">Transmembrane helix</keyword>
<gene>
    <name evidence="2" type="ORF">P175DRAFT_0269561</name>
</gene>
<organism evidence="2 3">
    <name type="scientific">Aspergillus ochraceoroseus IBT 24754</name>
    <dbReference type="NCBI Taxonomy" id="1392256"/>
    <lineage>
        <taxon>Eukaryota</taxon>
        <taxon>Fungi</taxon>
        <taxon>Dikarya</taxon>
        <taxon>Ascomycota</taxon>
        <taxon>Pezizomycotina</taxon>
        <taxon>Eurotiomycetes</taxon>
        <taxon>Eurotiomycetidae</taxon>
        <taxon>Eurotiales</taxon>
        <taxon>Aspergillaceae</taxon>
        <taxon>Aspergillus</taxon>
        <taxon>Aspergillus subgen. Nidulantes</taxon>
    </lineage>
</organism>
<dbReference type="VEuPathDB" id="FungiDB:P175DRAFT_0269561"/>
<comment type="caution">
    <text evidence="2">The sequence shown here is derived from an EMBL/GenBank/DDBJ whole genome shotgun (WGS) entry which is preliminary data.</text>
</comment>
<reference evidence="2 3" key="1">
    <citation type="journal article" date="2018" name="Proc. Natl. Acad. Sci. U.S.A.">
        <title>Linking secondary metabolites to gene clusters through genome sequencing of six diverse Aspergillus species.</title>
        <authorList>
            <person name="Kaerboelling I."/>
            <person name="Vesth T.C."/>
            <person name="Frisvad J.C."/>
            <person name="Nybo J.L."/>
            <person name="Theobald S."/>
            <person name="Kuo A."/>
            <person name="Bowyer P."/>
            <person name="Matsuda Y."/>
            <person name="Mondo S."/>
            <person name="Lyhne E.K."/>
            <person name="Kogle M.E."/>
            <person name="Clum A."/>
            <person name="Lipzen A."/>
            <person name="Salamov A."/>
            <person name="Ngan C.Y."/>
            <person name="Daum C."/>
            <person name="Chiniquy J."/>
            <person name="Barry K."/>
            <person name="LaButti K."/>
            <person name="Haridas S."/>
            <person name="Simmons B.A."/>
            <person name="Magnuson J.K."/>
            <person name="Mortensen U.H."/>
            <person name="Larsen T.O."/>
            <person name="Grigoriev I.V."/>
            <person name="Baker S.E."/>
            <person name="Andersen M.R."/>
        </authorList>
    </citation>
    <scope>NUCLEOTIDE SEQUENCE [LARGE SCALE GENOMIC DNA]</scope>
    <source>
        <strain evidence="2 3">IBT 24754</strain>
    </source>
</reference>
<accession>A0A2T5LUZ2</accession>
<keyword evidence="1" id="KW-0812">Transmembrane</keyword>
<dbReference type="AlphaFoldDB" id="A0A2T5LUZ2"/>
<dbReference type="Proteomes" id="UP000244073">
    <property type="component" value="Unassembled WGS sequence"/>
</dbReference>
<name>A0A2T5LUZ2_9EURO</name>
<protein>
    <submittedName>
        <fullName evidence="2">Uncharacterized protein</fullName>
    </submittedName>
</protein>
<sequence length="73" mass="8634">MSISSKVIPTPFSWLWVLYFCGFSFIIALLDIKQFLLFSIITITHDHDYDYDALLDCIYKMSVWILGDYRVKC</sequence>
<keyword evidence="1" id="KW-0472">Membrane</keyword>
<proteinExistence type="predicted"/>
<evidence type="ECO:0000313" key="2">
    <source>
        <dbReference type="EMBL" id="PTU20105.1"/>
    </source>
</evidence>
<evidence type="ECO:0000313" key="3">
    <source>
        <dbReference type="Proteomes" id="UP000244073"/>
    </source>
</evidence>
<dbReference type="EMBL" id="MSFN02000005">
    <property type="protein sequence ID" value="PTU20105.1"/>
    <property type="molecule type" value="Genomic_DNA"/>
</dbReference>